<keyword evidence="4" id="KW-1185">Reference proteome</keyword>
<dbReference type="Gene3D" id="3.30.70.1070">
    <property type="entry name" value="Sporulation related repeat"/>
    <property type="match status" value="1"/>
</dbReference>
<dbReference type="EMBL" id="CP067089">
    <property type="protein sequence ID" value="QQO09730.1"/>
    <property type="molecule type" value="Genomic_DNA"/>
</dbReference>
<dbReference type="Pfam" id="PF05036">
    <property type="entry name" value="SPOR"/>
    <property type="match status" value="1"/>
</dbReference>
<dbReference type="InterPro" id="IPR007730">
    <property type="entry name" value="SPOR-like_dom"/>
</dbReference>
<dbReference type="PANTHER" id="PTHR38687">
    <property type="entry name" value="CELL DIVISION PROTEIN DEDD-RELATED"/>
    <property type="match status" value="1"/>
</dbReference>
<dbReference type="GO" id="GO:0032153">
    <property type="term" value="C:cell division site"/>
    <property type="evidence" value="ECO:0007669"/>
    <property type="project" value="TreeGrafter"/>
</dbReference>
<evidence type="ECO:0000259" key="2">
    <source>
        <dbReference type="PROSITE" id="PS51724"/>
    </source>
</evidence>
<dbReference type="PANTHER" id="PTHR38687:SF1">
    <property type="entry name" value="CELL DIVISION PROTEIN DEDD"/>
    <property type="match status" value="1"/>
</dbReference>
<dbReference type="SUPFAM" id="SSF110997">
    <property type="entry name" value="Sporulation related repeat"/>
    <property type="match status" value="1"/>
</dbReference>
<protein>
    <submittedName>
        <fullName evidence="3">SPOR domain-containing protein</fullName>
    </submittedName>
</protein>
<accession>A0A7T7XNR5</accession>
<feature type="domain" description="SPOR" evidence="2">
    <location>
        <begin position="181"/>
        <end position="260"/>
    </location>
</feature>
<evidence type="ECO:0000256" key="1">
    <source>
        <dbReference type="SAM" id="MobiDB-lite"/>
    </source>
</evidence>
<dbReference type="InterPro" id="IPR052521">
    <property type="entry name" value="Cell_div_SPOR-domain"/>
</dbReference>
<feature type="region of interest" description="Disordered" evidence="1">
    <location>
        <begin position="76"/>
        <end position="95"/>
    </location>
</feature>
<feature type="compositionally biased region" description="Low complexity" evidence="1">
    <location>
        <begin position="146"/>
        <end position="178"/>
    </location>
</feature>
<evidence type="ECO:0000313" key="4">
    <source>
        <dbReference type="Proteomes" id="UP000595917"/>
    </source>
</evidence>
<dbReference type="GO" id="GO:0030428">
    <property type="term" value="C:cell septum"/>
    <property type="evidence" value="ECO:0007669"/>
    <property type="project" value="TreeGrafter"/>
</dbReference>
<name>A0A7T7XNR5_9SPIR</name>
<reference evidence="3" key="1">
    <citation type="submission" date="2021-01" db="EMBL/GenBank/DDBJ databases">
        <title>Description of Breznakiella homolactica.</title>
        <authorList>
            <person name="Song Y."/>
            <person name="Brune A."/>
        </authorList>
    </citation>
    <scope>NUCLEOTIDE SEQUENCE</scope>
    <source>
        <strain evidence="3">RmG30</strain>
    </source>
</reference>
<dbReference type="AlphaFoldDB" id="A0A7T7XNR5"/>
<dbReference type="PROSITE" id="PS51724">
    <property type="entry name" value="SPOR"/>
    <property type="match status" value="1"/>
</dbReference>
<feature type="region of interest" description="Disordered" evidence="1">
    <location>
        <begin position="135"/>
        <end position="178"/>
    </location>
</feature>
<sequence>MEKKKLLLVAVSVGVFLVIVIGASILVVSPKTGPAMAMAGDNQPHTTIGVPGTQPDSGITGEPVRPGSVDASDMLRNPDDTQRLQTPPGTSTSIQDSTFYIYGESGTLPAAAAERITSAVDSSGRVVIDVPKPATVAVPDAPPPARTVQPPRQPQTVAAAPAPARPAAAPAAQPKPAAVPTREYTDYWVQTGAFSTKPRAEAVKDTLTAKGIKSVIDVRDVDSTTYYRVRVGPYTSENEANYWLSLIKSIDGFEGSQIRTTQSRR</sequence>
<organism evidence="3 4">
    <name type="scientific">Breznakiella homolactica</name>
    <dbReference type="NCBI Taxonomy" id="2798577"/>
    <lineage>
        <taxon>Bacteria</taxon>
        <taxon>Pseudomonadati</taxon>
        <taxon>Spirochaetota</taxon>
        <taxon>Spirochaetia</taxon>
        <taxon>Spirochaetales</taxon>
        <taxon>Breznakiellaceae</taxon>
        <taxon>Breznakiella</taxon>
    </lineage>
</organism>
<feature type="compositionally biased region" description="Polar residues" evidence="1">
    <location>
        <begin position="83"/>
        <end position="95"/>
    </location>
</feature>
<evidence type="ECO:0000313" key="3">
    <source>
        <dbReference type="EMBL" id="QQO09730.1"/>
    </source>
</evidence>
<proteinExistence type="predicted"/>
<dbReference type="RefSeq" id="WP_215627033.1">
    <property type="nucleotide sequence ID" value="NZ_CP067089.2"/>
</dbReference>
<dbReference type="KEGG" id="bhc:JFL75_02085"/>
<gene>
    <name evidence="3" type="ORF">JFL75_02085</name>
</gene>
<dbReference type="GO" id="GO:0042834">
    <property type="term" value="F:peptidoglycan binding"/>
    <property type="evidence" value="ECO:0007669"/>
    <property type="project" value="InterPro"/>
</dbReference>
<dbReference type="GO" id="GO:0032506">
    <property type="term" value="P:cytokinetic process"/>
    <property type="evidence" value="ECO:0007669"/>
    <property type="project" value="TreeGrafter"/>
</dbReference>
<dbReference type="Proteomes" id="UP000595917">
    <property type="component" value="Chromosome"/>
</dbReference>
<dbReference type="InterPro" id="IPR036680">
    <property type="entry name" value="SPOR-like_sf"/>
</dbReference>